<dbReference type="PANTHER" id="PTHR10783:SF46">
    <property type="entry name" value="PROTEIN ERD1 HOMOLOG 2"/>
    <property type="match status" value="1"/>
</dbReference>
<evidence type="ECO:0000256" key="5">
    <source>
        <dbReference type="SAM" id="Phobius"/>
    </source>
</evidence>
<evidence type="ECO:0000256" key="2">
    <source>
        <dbReference type="ARBA" id="ARBA00022692"/>
    </source>
</evidence>
<accession>A0A8J5F1D0</accession>
<keyword evidence="4 5" id="KW-0472">Membrane</keyword>
<dbReference type="PROSITE" id="PS51380">
    <property type="entry name" value="EXS"/>
    <property type="match status" value="1"/>
</dbReference>
<keyword evidence="8" id="KW-1185">Reference proteome</keyword>
<dbReference type="AlphaFoldDB" id="A0A8J5F1D0"/>
<dbReference type="InterPro" id="IPR004342">
    <property type="entry name" value="EXS_C"/>
</dbReference>
<sequence length="133" mass="15881">MTWSNFLNKSNFILLTSSLSLWPCSVFTRIFKFKNPHICTDLLYGRIWVYYWVIGSNLILRCTWTYKLSAHLRHNYLTVFTITALEIMRRFQWIFFRVENEWNKMTSKASLELSAMDIPMEEDRLLGSASHNV</sequence>
<dbReference type="PANTHER" id="PTHR10783">
    <property type="entry name" value="XENOTROPIC AND POLYTROPIC RETROVIRUS RECEPTOR 1-RELATED"/>
    <property type="match status" value="1"/>
</dbReference>
<evidence type="ECO:0000259" key="6">
    <source>
        <dbReference type="PROSITE" id="PS51380"/>
    </source>
</evidence>
<dbReference type="Pfam" id="PF03124">
    <property type="entry name" value="EXS"/>
    <property type="match status" value="1"/>
</dbReference>
<evidence type="ECO:0000256" key="4">
    <source>
        <dbReference type="ARBA" id="ARBA00023136"/>
    </source>
</evidence>
<protein>
    <recommendedName>
        <fullName evidence="6">EXS domain-containing protein</fullName>
    </recommendedName>
</protein>
<comment type="caution">
    <text evidence="7">The sequence shown here is derived from an EMBL/GenBank/DDBJ whole genome shotgun (WGS) entry which is preliminary data.</text>
</comment>
<reference evidence="7 8" key="1">
    <citation type="submission" date="2020-08" db="EMBL/GenBank/DDBJ databases">
        <title>Plant Genome Project.</title>
        <authorList>
            <person name="Zhang R.-G."/>
        </authorList>
    </citation>
    <scope>NUCLEOTIDE SEQUENCE [LARGE SCALE GENOMIC DNA]</scope>
    <source>
        <tissue evidence="7">Rhizome</tissue>
    </source>
</reference>
<dbReference type="GO" id="GO:0005737">
    <property type="term" value="C:cytoplasm"/>
    <property type="evidence" value="ECO:0007669"/>
    <property type="project" value="TreeGrafter"/>
</dbReference>
<feature type="domain" description="EXS" evidence="6">
    <location>
        <begin position="1"/>
        <end position="130"/>
    </location>
</feature>
<gene>
    <name evidence="7" type="ORF">ZIOFF_063224</name>
</gene>
<evidence type="ECO:0000313" key="8">
    <source>
        <dbReference type="Proteomes" id="UP000734854"/>
    </source>
</evidence>
<feature type="transmembrane region" description="Helical" evidence="5">
    <location>
        <begin position="12"/>
        <end position="31"/>
    </location>
</feature>
<comment type="subcellular location">
    <subcellularLocation>
        <location evidence="1">Membrane</location>
        <topology evidence="1">Multi-pass membrane protein</topology>
    </subcellularLocation>
</comment>
<proteinExistence type="predicted"/>
<evidence type="ECO:0000256" key="1">
    <source>
        <dbReference type="ARBA" id="ARBA00004141"/>
    </source>
</evidence>
<evidence type="ECO:0000313" key="7">
    <source>
        <dbReference type="EMBL" id="KAG6479752.1"/>
    </source>
</evidence>
<keyword evidence="2 5" id="KW-0812">Transmembrane</keyword>
<dbReference type="EMBL" id="JACMSC010000017">
    <property type="protein sequence ID" value="KAG6479752.1"/>
    <property type="molecule type" value="Genomic_DNA"/>
</dbReference>
<name>A0A8J5F1D0_ZINOF</name>
<feature type="transmembrane region" description="Helical" evidence="5">
    <location>
        <begin position="43"/>
        <end position="64"/>
    </location>
</feature>
<organism evidence="7 8">
    <name type="scientific">Zingiber officinale</name>
    <name type="common">Ginger</name>
    <name type="synonym">Amomum zingiber</name>
    <dbReference type="NCBI Taxonomy" id="94328"/>
    <lineage>
        <taxon>Eukaryota</taxon>
        <taxon>Viridiplantae</taxon>
        <taxon>Streptophyta</taxon>
        <taxon>Embryophyta</taxon>
        <taxon>Tracheophyta</taxon>
        <taxon>Spermatophyta</taxon>
        <taxon>Magnoliopsida</taxon>
        <taxon>Liliopsida</taxon>
        <taxon>Zingiberales</taxon>
        <taxon>Zingiberaceae</taxon>
        <taxon>Zingiber</taxon>
    </lineage>
</organism>
<dbReference type="GO" id="GO:0016020">
    <property type="term" value="C:membrane"/>
    <property type="evidence" value="ECO:0007669"/>
    <property type="project" value="UniProtKB-SubCell"/>
</dbReference>
<evidence type="ECO:0000256" key="3">
    <source>
        <dbReference type="ARBA" id="ARBA00022989"/>
    </source>
</evidence>
<dbReference type="Proteomes" id="UP000734854">
    <property type="component" value="Unassembled WGS sequence"/>
</dbReference>
<keyword evidence="3 5" id="KW-1133">Transmembrane helix</keyword>